<protein>
    <submittedName>
        <fullName evidence="2">Uncharacterized protein</fullName>
    </submittedName>
</protein>
<dbReference type="AlphaFoldDB" id="A0AAD6ZF24"/>
<reference evidence="2" key="1">
    <citation type="submission" date="2023-03" db="EMBL/GenBank/DDBJ databases">
        <title>Massive genome expansion in bonnet fungi (Mycena s.s.) driven by repeated elements and novel gene families across ecological guilds.</title>
        <authorList>
            <consortium name="Lawrence Berkeley National Laboratory"/>
            <person name="Harder C.B."/>
            <person name="Miyauchi S."/>
            <person name="Viragh M."/>
            <person name="Kuo A."/>
            <person name="Thoen E."/>
            <person name="Andreopoulos B."/>
            <person name="Lu D."/>
            <person name="Skrede I."/>
            <person name="Drula E."/>
            <person name="Henrissat B."/>
            <person name="Morin E."/>
            <person name="Kohler A."/>
            <person name="Barry K."/>
            <person name="LaButti K."/>
            <person name="Morin E."/>
            <person name="Salamov A."/>
            <person name="Lipzen A."/>
            <person name="Mereny Z."/>
            <person name="Hegedus B."/>
            <person name="Baldrian P."/>
            <person name="Stursova M."/>
            <person name="Weitz H."/>
            <person name="Taylor A."/>
            <person name="Grigoriev I.V."/>
            <person name="Nagy L.G."/>
            <person name="Martin F."/>
            <person name="Kauserud H."/>
        </authorList>
    </citation>
    <scope>NUCLEOTIDE SEQUENCE</scope>
    <source>
        <strain evidence="2">CBHHK002</strain>
    </source>
</reference>
<feature type="compositionally biased region" description="Low complexity" evidence="1">
    <location>
        <begin position="488"/>
        <end position="500"/>
    </location>
</feature>
<comment type="caution">
    <text evidence="2">The sequence shown here is derived from an EMBL/GenBank/DDBJ whole genome shotgun (WGS) entry which is preliminary data.</text>
</comment>
<keyword evidence="3" id="KW-1185">Reference proteome</keyword>
<organism evidence="2 3">
    <name type="scientific">Mycena albidolilacea</name>
    <dbReference type="NCBI Taxonomy" id="1033008"/>
    <lineage>
        <taxon>Eukaryota</taxon>
        <taxon>Fungi</taxon>
        <taxon>Dikarya</taxon>
        <taxon>Basidiomycota</taxon>
        <taxon>Agaricomycotina</taxon>
        <taxon>Agaricomycetes</taxon>
        <taxon>Agaricomycetidae</taxon>
        <taxon>Agaricales</taxon>
        <taxon>Marasmiineae</taxon>
        <taxon>Mycenaceae</taxon>
        <taxon>Mycena</taxon>
    </lineage>
</organism>
<feature type="region of interest" description="Disordered" evidence="1">
    <location>
        <begin position="1"/>
        <end position="61"/>
    </location>
</feature>
<evidence type="ECO:0000256" key="1">
    <source>
        <dbReference type="SAM" id="MobiDB-lite"/>
    </source>
</evidence>
<sequence>MGYGSSPTNPKIGGALRKSKKGETSGGGSAGQGRHAEECGGVGRKGRGGGDEAVGRDSSEMAGNAGRVDGFIRSLRSGSGSGVGVIVQSVWKGDGPDVGGVGRCVGRSGRGLFRHRPDVGEIADMEFGFNRRWIRMCFALKFGAATRNALFTDQLLGLRATRQPQVPVELIPFSLASHLSFLNVQDLHLVPGPGLVAKPAGNGSALTPASSTMKNTLNLLAFLGALLSATISSATAIASSNGSVVEVYNATIHGTDGHLRLFKMIPIACPNRHVRTLPRKPSSRTDLHLRDTRTELSNIVFRRGFFSWAKSLLKWVPYASTAIGLFGLGECIWEWATKGASIPGATSCVLGGIATLYGVGGLYQANVAASLATATTHANFELVDVTRSWAQAGTQTELVRRAVNPTFSAAYHALLQNWTLPGAHHHASGKAVTLWDVARANSTHPITVLHNHPALKANHSHAVNVWSSVHNPDSGNPRLHFTVPFSYTSNSTSTSTSTPSELRRRQNGLPTGTLGTAATAETTVAVITSAMHHSTATTLQAALPSGCISLGQAEECTKPGSTVPAKAPATMYYGFDLYGTKAEIQEFQADLGTTYDEQNGFEPALVDMAKDIVARQAWDTCVCEKTQNSWISAGSIQMSWDNTYNGFSPCWNPNCDNDAMVPVVN</sequence>
<evidence type="ECO:0000313" key="2">
    <source>
        <dbReference type="EMBL" id="KAJ7320700.1"/>
    </source>
</evidence>
<evidence type="ECO:0000313" key="3">
    <source>
        <dbReference type="Proteomes" id="UP001218218"/>
    </source>
</evidence>
<gene>
    <name evidence="2" type="ORF">DFH08DRAFT_1034455</name>
</gene>
<name>A0AAD6ZF24_9AGAR</name>
<dbReference type="Proteomes" id="UP001218218">
    <property type="component" value="Unassembled WGS sequence"/>
</dbReference>
<proteinExistence type="predicted"/>
<dbReference type="EMBL" id="JARIHO010000053">
    <property type="protein sequence ID" value="KAJ7320700.1"/>
    <property type="molecule type" value="Genomic_DNA"/>
</dbReference>
<accession>A0AAD6ZF24</accession>
<feature type="region of interest" description="Disordered" evidence="1">
    <location>
        <begin position="488"/>
        <end position="516"/>
    </location>
</feature>
<feature type="compositionally biased region" description="Basic and acidic residues" evidence="1">
    <location>
        <begin position="48"/>
        <end position="59"/>
    </location>
</feature>